<dbReference type="EMBL" id="CAJVPT010028062">
    <property type="protein sequence ID" value="CAG8686143.1"/>
    <property type="molecule type" value="Genomic_DNA"/>
</dbReference>
<gene>
    <name evidence="1" type="ORF">ACOLOM_LOCUS9558</name>
</gene>
<evidence type="ECO:0000313" key="2">
    <source>
        <dbReference type="Proteomes" id="UP000789525"/>
    </source>
</evidence>
<proteinExistence type="predicted"/>
<evidence type="ECO:0000313" key="1">
    <source>
        <dbReference type="EMBL" id="CAG8686143.1"/>
    </source>
</evidence>
<name>A0ACA9P171_9GLOM</name>
<feature type="non-terminal residue" evidence="1">
    <location>
        <position position="1"/>
    </location>
</feature>
<comment type="caution">
    <text evidence="1">The sequence shown here is derived from an EMBL/GenBank/DDBJ whole genome shotgun (WGS) entry which is preliminary data.</text>
</comment>
<keyword evidence="2" id="KW-1185">Reference proteome</keyword>
<reference evidence="1" key="1">
    <citation type="submission" date="2021-06" db="EMBL/GenBank/DDBJ databases">
        <authorList>
            <person name="Kallberg Y."/>
            <person name="Tangrot J."/>
            <person name="Rosling A."/>
        </authorList>
    </citation>
    <scope>NUCLEOTIDE SEQUENCE</scope>
    <source>
        <strain evidence="1">CL356</strain>
    </source>
</reference>
<protein>
    <submittedName>
        <fullName evidence="1">7283_t:CDS:1</fullName>
    </submittedName>
</protein>
<sequence>VSSAREKVESAGRIHSTQYFQRNKTSLRCQGASRIVARISSGTGFLSASASLDTSETQLPQKIGQVLVCRVCRLFLELAVLTCI</sequence>
<accession>A0ACA9P171</accession>
<organism evidence="1 2">
    <name type="scientific">Acaulospora colombiana</name>
    <dbReference type="NCBI Taxonomy" id="27376"/>
    <lineage>
        <taxon>Eukaryota</taxon>
        <taxon>Fungi</taxon>
        <taxon>Fungi incertae sedis</taxon>
        <taxon>Mucoromycota</taxon>
        <taxon>Glomeromycotina</taxon>
        <taxon>Glomeromycetes</taxon>
        <taxon>Diversisporales</taxon>
        <taxon>Acaulosporaceae</taxon>
        <taxon>Acaulospora</taxon>
    </lineage>
</organism>
<dbReference type="Proteomes" id="UP000789525">
    <property type="component" value="Unassembled WGS sequence"/>
</dbReference>